<evidence type="ECO:0000256" key="11">
    <source>
        <dbReference type="ARBA" id="ARBA00023211"/>
    </source>
</evidence>
<evidence type="ECO:0000313" key="19">
    <source>
        <dbReference type="EMBL" id="CAG7646514.1"/>
    </source>
</evidence>
<evidence type="ECO:0000256" key="15">
    <source>
        <dbReference type="ARBA" id="ARBA00081350"/>
    </source>
</evidence>
<evidence type="ECO:0000256" key="5">
    <source>
        <dbReference type="ARBA" id="ARBA00022741"/>
    </source>
</evidence>
<dbReference type="InterPro" id="IPR003594">
    <property type="entry name" value="HATPase_dom"/>
</dbReference>
<dbReference type="Gene3D" id="3.30.565.10">
    <property type="entry name" value="Histidine kinase-like ATPase, C-terminal domain"/>
    <property type="match status" value="1"/>
</dbReference>
<dbReference type="SUPFAM" id="SSF55781">
    <property type="entry name" value="GAF domain-like"/>
    <property type="match status" value="1"/>
</dbReference>
<gene>
    <name evidence="19" type="ORF">SBRY_40433</name>
</gene>
<dbReference type="InterPro" id="IPR013656">
    <property type="entry name" value="PAS_4"/>
</dbReference>
<dbReference type="SMART" id="SM00065">
    <property type="entry name" value="GAF"/>
    <property type="match status" value="1"/>
</dbReference>
<dbReference type="Pfam" id="PF07228">
    <property type="entry name" value="SpoIIE"/>
    <property type="match status" value="1"/>
</dbReference>
<comment type="caution">
    <text evidence="19">The sequence shown here is derived from an EMBL/GenBank/DDBJ whole genome shotgun (WGS) entry which is preliminary data.</text>
</comment>
<dbReference type="InterPro" id="IPR036890">
    <property type="entry name" value="HATPase_C_sf"/>
</dbReference>
<evidence type="ECO:0000259" key="16">
    <source>
        <dbReference type="SMART" id="SM00065"/>
    </source>
</evidence>
<keyword evidence="9" id="KW-0460">Magnesium</keyword>
<dbReference type="SUPFAM" id="SSF81606">
    <property type="entry name" value="PP2C-like"/>
    <property type="match status" value="1"/>
</dbReference>
<keyword evidence="5" id="KW-0547">Nucleotide-binding</keyword>
<name>A0A9W4H2W7_9ACTN</name>
<proteinExistence type="predicted"/>
<evidence type="ECO:0000256" key="14">
    <source>
        <dbReference type="ARBA" id="ARBA00075117"/>
    </source>
</evidence>
<evidence type="ECO:0000256" key="6">
    <source>
        <dbReference type="ARBA" id="ARBA00022777"/>
    </source>
</evidence>
<evidence type="ECO:0000256" key="13">
    <source>
        <dbReference type="ARBA" id="ARBA00056274"/>
    </source>
</evidence>
<dbReference type="EC" id="3.1.3.16" evidence="1"/>
<dbReference type="PANTHER" id="PTHR43156:SF2">
    <property type="entry name" value="STAGE II SPORULATION PROTEIN E"/>
    <property type="match status" value="1"/>
</dbReference>
<dbReference type="PANTHER" id="PTHR43156">
    <property type="entry name" value="STAGE II SPORULATION PROTEIN E-RELATED"/>
    <property type="match status" value="1"/>
</dbReference>
<keyword evidence="7" id="KW-0378">Hydrolase</keyword>
<feature type="domain" description="PAS" evidence="17">
    <location>
        <begin position="37"/>
        <end position="103"/>
    </location>
</feature>
<dbReference type="GO" id="GO:0004722">
    <property type="term" value="F:protein serine/threonine phosphatase activity"/>
    <property type="evidence" value="ECO:0007669"/>
    <property type="project" value="UniProtKB-EC"/>
</dbReference>
<evidence type="ECO:0000256" key="3">
    <source>
        <dbReference type="ARBA" id="ARBA00022679"/>
    </source>
</evidence>
<dbReference type="RefSeq" id="WP_205045024.1">
    <property type="nucleotide sequence ID" value="NZ_CAJVAX010000018.1"/>
</dbReference>
<dbReference type="FunFam" id="3.30.565.10:FF:000028">
    <property type="entry name" value="PAS sensor protein"/>
    <property type="match status" value="1"/>
</dbReference>
<dbReference type="InterPro" id="IPR052016">
    <property type="entry name" value="Bact_Sigma-Reg"/>
</dbReference>
<dbReference type="Pfam" id="PF08448">
    <property type="entry name" value="PAS_4"/>
    <property type="match status" value="1"/>
</dbReference>
<keyword evidence="3" id="KW-0808">Transferase</keyword>
<dbReference type="InterPro" id="IPR003018">
    <property type="entry name" value="GAF"/>
</dbReference>
<keyword evidence="8" id="KW-0067">ATP-binding</keyword>
<dbReference type="FunFam" id="3.60.40.10:FF:000005">
    <property type="entry name" value="Serine/threonine protein phosphatase"/>
    <property type="match status" value="1"/>
</dbReference>
<dbReference type="Pfam" id="PF01590">
    <property type="entry name" value="GAF"/>
    <property type="match status" value="1"/>
</dbReference>
<evidence type="ECO:0000256" key="2">
    <source>
        <dbReference type="ARBA" id="ARBA00022553"/>
    </source>
</evidence>
<feature type="domain" description="PPM-type phosphatase" evidence="18">
    <location>
        <begin position="372"/>
        <end position="590"/>
    </location>
</feature>
<dbReference type="Gene3D" id="3.60.40.10">
    <property type="entry name" value="PPM-type phosphatase domain"/>
    <property type="match status" value="1"/>
</dbReference>
<reference evidence="19" key="1">
    <citation type="submission" date="2021-06" db="EMBL/GenBank/DDBJ databases">
        <authorList>
            <person name="Arsene-Ploetze F."/>
        </authorList>
    </citation>
    <scope>NUCLEOTIDE SEQUENCE</scope>
    <source>
        <strain evidence="19">SBRY1</strain>
    </source>
</reference>
<comment type="function">
    <text evidence="13">Primarily acts as an independent SigF regulator that is sensitive to the osmosensory signal, mediating the cross talk of PknD with the SigF regulon. Possesses both phosphatase and kinase activities. The kinase domain functions as a classic anti-sigma factor-like kinase to phosphorylate the anti-anti-sigma factor domain at the canonical regulatory site, and the phosphatase domain antagonizes this activity.</text>
</comment>
<evidence type="ECO:0000259" key="17">
    <source>
        <dbReference type="SMART" id="SM00091"/>
    </source>
</evidence>
<keyword evidence="4" id="KW-0479">Metal-binding</keyword>
<dbReference type="Pfam" id="PF13581">
    <property type="entry name" value="HATPase_c_2"/>
    <property type="match status" value="1"/>
</dbReference>
<evidence type="ECO:0000256" key="4">
    <source>
        <dbReference type="ARBA" id="ARBA00022723"/>
    </source>
</evidence>
<accession>A0A9W4H2W7</accession>
<dbReference type="InterPro" id="IPR036457">
    <property type="entry name" value="PPM-type-like_dom_sf"/>
</dbReference>
<organism evidence="19 20">
    <name type="scientific">Actinacidiphila bryophytorum</name>
    <dbReference type="NCBI Taxonomy" id="1436133"/>
    <lineage>
        <taxon>Bacteria</taxon>
        <taxon>Bacillati</taxon>
        <taxon>Actinomycetota</taxon>
        <taxon>Actinomycetes</taxon>
        <taxon>Kitasatosporales</taxon>
        <taxon>Streptomycetaceae</taxon>
        <taxon>Actinacidiphila</taxon>
    </lineage>
</organism>
<dbReference type="SUPFAM" id="SSF55785">
    <property type="entry name" value="PYP-like sensor domain (PAS domain)"/>
    <property type="match status" value="1"/>
</dbReference>
<keyword evidence="6" id="KW-0418">Kinase</keyword>
<evidence type="ECO:0000256" key="8">
    <source>
        <dbReference type="ARBA" id="ARBA00022840"/>
    </source>
</evidence>
<dbReference type="EMBL" id="CAJVAX010000018">
    <property type="protein sequence ID" value="CAG7646514.1"/>
    <property type="molecule type" value="Genomic_DNA"/>
</dbReference>
<dbReference type="SMART" id="SM00331">
    <property type="entry name" value="PP2C_SIG"/>
    <property type="match status" value="1"/>
</dbReference>
<dbReference type="SUPFAM" id="SSF55874">
    <property type="entry name" value="ATPase domain of HSP90 chaperone/DNA topoisomerase II/histidine kinase"/>
    <property type="match status" value="1"/>
</dbReference>
<evidence type="ECO:0000256" key="1">
    <source>
        <dbReference type="ARBA" id="ARBA00013081"/>
    </source>
</evidence>
<dbReference type="GO" id="GO:0016301">
    <property type="term" value="F:kinase activity"/>
    <property type="evidence" value="ECO:0007669"/>
    <property type="project" value="UniProtKB-KW"/>
</dbReference>
<evidence type="ECO:0000256" key="9">
    <source>
        <dbReference type="ARBA" id="ARBA00022842"/>
    </source>
</evidence>
<comment type="catalytic activity">
    <reaction evidence="12">
        <text>O-phospho-L-seryl-[protein] + H2O = L-seryl-[protein] + phosphate</text>
        <dbReference type="Rhea" id="RHEA:20629"/>
        <dbReference type="Rhea" id="RHEA-COMP:9863"/>
        <dbReference type="Rhea" id="RHEA-COMP:11604"/>
        <dbReference type="ChEBI" id="CHEBI:15377"/>
        <dbReference type="ChEBI" id="CHEBI:29999"/>
        <dbReference type="ChEBI" id="CHEBI:43474"/>
        <dbReference type="ChEBI" id="CHEBI:83421"/>
        <dbReference type="EC" id="3.1.3.16"/>
    </reaction>
</comment>
<dbReference type="Proteomes" id="UP001153328">
    <property type="component" value="Unassembled WGS sequence"/>
</dbReference>
<dbReference type="NCBIfam" id="TIGR00229">
    <property type="entry name" value="sensory_box"/>
    <property type="match status" value="1"/>
</dbReference>
<keyword evidence="2" id="KW-0597">Phosphoprotein</keyword>
<dbReference type="InterPro" id="IPR035965">
    <property type="entry name" value="PAS-like_dom_sf"/>
</dbReference>
<dbReference type="Gene3D" id="3.30.450.20">
    <property type="entry name" value="PAS domain"/>
    <property type="match status" value="1"/>
</dbReference>
<evidence type="ECO:0000256" key="12">
    <source>
        <dbReference type="ARBA" id="ARBA00047761"/>
    </source>
</evidence>
<keyword evidence="10" id="KW-0904">Protein phosphatase</keyword>
<dbReference type="GO" id="GO:0005524">
    <property type="term" value="F:ATP binding"/>
    <property type="evidence" value="ECO:0007669"/>
    <property type="project" value="UniProtKB-KW"/>
</dbReference>
<dbReference type="InterPro" id="IPR000014">
    <property type="entry name" value="PAS"/>
</dbReference>
<evidence type="ECO:0000259" key="18">
    <source>
        <dbReference type="SMART" id="SM00331"/>
    </source>
</evidence>
<evidence type="ECO:0000256" key="7">
    <source>
        <dbReference type="ARBA" id="ARBA00022801"/>
    </source>
</evidence>
<sequence length="720" mass="77679">MVIMTTRSDSGLAELEAWCEAMGADLAPVPGRELSRSVLERLATGSPAGIALVDTDLRCVWSNSMMEQFGGGSAQQRRGRRLGEIQPDLDADAVEAQMRQVLETGVPVIGHEHTGRLASAPGVKRVFSMSFARLSDDAGRPLGVYYTVVDVTARHRGRARLALLDRAGQYIGRTLDIMQTAQELADVAVPEIADLVTVDLLDTVIRGDEPAPGKITDADTAGLRRCGLQWAGERPAATAVEIGAAAAYRPGSPPVRCLTGGFSWREARLDPLARPWAATGEEGGAEHFADLGLHTAMVVPLRARGVTLGMTVFFRRQRAEPFDDEDFRLAMEFVARAAVCVDNARRYTREREAALVLQRSLLPHTLPEQRAVDIASVYRPADELADVGGDWFDVIPLSGARVALVVGDVLGHGIDAAATMGRLRTAVQTLADLDLSPEELLARLDDLVGKDTAETRGSAPPRAAPALGATCLYLVYDPVSRRCTMASAGHPPPAITSPDGTARFAELPQGPALGVGGMPFESAEVVLEEGSVLALYTNGLLDGATQAQRDRLRRALEERGMPLDALCRTVVDTMLPRRPVDDAALLLASTRCLGRERSKSYDLPADPSVVARARKMAAEQLGDWGLDDLVYPTELVVSELVTNAIKHASGPIRLRVIRDLALICEVSDGCSTAPYLRHARTTDEGGRGLFLISQFTQRWGTRYTREGKIIWTEQPLPEAD</sequence>
<keyword evidence="20" id="KW-1185">Reference proteome</keyword>
<protein>
    <recommendedName>
        <fullName evidence="1">protein-serine/threonine phosphatase</fullName>
        <ecNumber evidence="1">3.1.3.16</ecNumber>
    </recommendedName>
    <alternativeName>
        <fullName evidence="15">Protein-serine/threonine phosphatase</fullName>
    </alternativeName>
    <alternativeName>
        <fullName evidence="14">Serine/threonine-protein kinase</fullName>
    </alternativeName>
</protein>
<feature type="domain" description="GAF" evidence="16">
    <location>
        <begin position="180"/>
        <end position="351"/>
    </location>
</feature>
<dbReference type="AlphaFoldDB" id="A0A9W4H2W7"/>
<dbReference type="InterPro" id="IPR029016">
    <property type="entry name" value="GAF-like_dom_sf"/>
</dbReference>
<dbReference type="InterPro" id="IPR001932">
    <property type="entry name" value="PPM-type_phosphatase-like_dom"/>
</dbReference>
<dbReference type="Gene3D" id="3.30.450.40">
    <property type="match status" value="1"/>
</dbReference>
<evidence type="ECO:0000256" key="10">
    <source>
        <dbReference type="ARBA" id="ARBA00022912"/>
    </source>
</evidence>
<keyword evidence="11" id="KW-0464">Manganese</keyword>
<dbReference type="FunFam" id="3.30.450.40:FF:000035">
    <property type="entry name" value="PAS sensor protein"/>
    <property type="match status" value="1"/>
</dbReference>
<evidence type="ECO:0000313" key="20">
    <source>
        <dbReference type="Proteomes" id="UP001153328"/>
    </source>
</evidence>
<dbReference type="CDD" id="cd16936">
    <property type="entry name" value="HATPase_RsbW-like"/>
    <property type="match status" value="1"/>
</dbReference>
<dbReference type="SMART" id="SM00091">
    <property type="entry name" value="PAS"/>
    <property type="match status" value="1"/>
</dbReference>
<dbReference type="GO" id="GO:0046872">
    <property type="term" value="F:metal ion binding"/>
    <property type="evidence" value="ECO:0007669"/>
    <property type="project" value="UniProtKB-KW"/>
</dbReference>